<evidence type="ECO:0000313" key="2">
    <source>
        <dbReference type="Proteomes" id="UP000316759"/>
    </source>
</evidence>
<proteinExistence type="predicted"/>
<dbReference type="OrthoDB" id="6283332at2759"/>
<sequence>MSRCSELNCYGRHHTLMHVPRSPNTPAKANINSVKTEVPHTYMRFVPVRPLGPRGSKETYAFLDNGSDSTLLFPAAANSLGIDGPLTRLSVTTLAGTASQVTSEVNFAVQSLGGDYQLQVERAYTLKTLPMQTAYIPSGLDSWSHLKDVHFEEIKDRTVDLLIGTNTPEAHWVQDQRIGTSRQPYAVKTVLGWVLLGPTGRSTTQRKYVNCLASEVTMKSEILKLYETEFGDATHNESVSHSLEDKVALEIVQGLVTLVEGHYQLNLPWKRNWREIPENRYLAERRLNSLRVRFLKDPNLLSKYTGIMETYERKGYISRVPESKYNEIRSVPHHPVLSSHKPDKVRIVFDFAAKSGGLSLNDCLYSGPGLTNDLTGVPMRFRLHNIALVADIEEMFLQVRLSPEDRHPMSFLWYPSGKLDAPSEI</sequence>
<dbReference type="PANTHER" id="PTHR47331:SF1">
    <property type="entry name" value="GAG-LIKE PROTEIN"/>
    <property type="match status" value="1"/>
</dbReference>
<comment type="caution">
    <text evidence="1">The sequence shown here is derived from an EMBL/GenBank/DDBJ whole genome shotgun (WGS) entry which is preliminary data.</text>
</comment>
<dbReference type="InterPro" id="IPR043502">
    <property type="entry name" value="DNA/RNA_pol_sf"/>
</dbReference>
<evidence type="ECO:0000313" key="1">
    <source>
        <dbReference type="EMBL" id="TPP59126.1"/>
    </source>
</evidence>
<dbReference type="PANTHER" id="PTHR47331">
    <property type="entry name" value="PHD-TYPE DOMAIN-CONTAINING PROTEIN"/>
    <property type="match status" value="1"/>
</dbReference>
<dbReference type="EMBL" id="SUNJ01011140">
    <property type="protein sequence ID" value="TPP59126.1"/>
    <property type="molecule type" value="Genomic_DNA"/>
</dbReference>
<dbReference type="STRING" id="46835.A0A504YF35"/>
<dbReference type="AlphaFoldDB" id="A0A504YF35"/>
<dbReference type="SUPFAM" id="SSF56672">
    <property type="entry name" value="DNA/RNA polymerases"/>
    <property type="match status" value="1"/>
</dbReference>
<name>A0A504YF35_FASGI</name>
<protein>
    <submittedName>
        <fullName evidence="1">Gag-Pol polyprotein</fullName>
    </submittedName>
</protein>
<organism evidence="1 2">
    <name type="scientific">Fasciola gigantica</name>
    <name type="common">Giant liver fluke</name>
    <dbReference type="NCBI Taxonomy" id="46835"/>
    <lineage>
        <taxon>Eukaryota</taxon>
        <taxon>Metazoa</taxon>
        <taxon>Spiralia</taxon>
        <taxon>Lophotrochozoa</taxon>
        <taxon>Platyhelminthes</taxon>
        <taxon>Trematoda</taxon>
        <taxon>Digenea</taxon>
        <taxon>Plagiorchiida</taxon>
        <taxon>Echinostomata</taxon>
        <taxon>Echinostomatoidea</taxon>
        <taxon>Fasciolidae</taxon>
        <taxon>Fasciola</taxon>
    </lineage>
</organism>
<accession>A0A504YF35</accession>
<keyword evidence="2" id="KW-1185">Reference proteome</keyword>
<reference evidence="1 2" key="1">
    <citation type="submission" date="2019-04" db="EMBL/GenBank/DDBJ databases">
        <title>Annotation for the trematode Fasciola gigantica.</title>
        <authorList>
            <person name="Choi Y.-J."/>
        </authorList>
    </citation>
    <scope>NUCLEOTIDE SEQUENCE [LARGE SCALE GENOMIC DNA]</scope>
    <source>
        <strain evidence="1">Uganda_cow_1</strain>
    </source>
</reference>
<gene>
    <name evidence="1" type="ORF">FGIG_06171</name>
</gene>
<dbReference type="Proteomes" id="UP000316759">
    <property type="component" value="Unassembled WGS sequence"/>
</dbReference>